<feature type="compositionally biased region" description="Low complexity" evidence="3">
    <location>
        <begin position="121"/>
        <end position="132"/>
    </location>
</feature>
<dbReference type="PANTHER" id="PTHR21501:SF4">
    <property type="entry name" value="PROTEIN FAM161B"/>
    <property type="match status" value="1"/>
</dbReference>
<evidence type="ECO:0000256" key="2">
    <source>
        <dbReference type="ARBA" id="ARBA00023054"/>
    </source>
</evidence>
<feature type="region of interest" description="Disordered" evidence="3">
    <location>
        <begin position="102"/>
        <end position="180"/>
    </location>
</feature>
<keyword evidence="5" id="KW-1185">Reference proteome</keyword>
<dbReference type="GO" id="GO:0005856">
    <property type="term" value="C:cytoskeleton"/>
    <property type="evidence" value="ECO:0007669"/>
    <property type="project" value="UniProtKB-ARBA"/>
</dbReference>
<evidence type="ECO:0000313" key="4">
    <source>
        <dbReference type="EMBL" id="KAL0969099.1"/>
    </source>
</evidence>
<organism evidence="4 5">
    <name type="scientific">Umbra pygmaea</name>
    <name type="common">Eastern mudminnow</name>
    <dbReference type="NCBI Taxonomy" id="75934"/>
    <lineage>
        <taxon>Eukaryota</taxon>
        <taxon>Metazoa</taxon>
        <taxon>Chordata</taxon>
        <taxon>Craniata</taxon>
        <taxon>Vertebrata</taxon>
        <taxon>Euteleostomi</taxon>
        <taxon>Actinopterygii</taxon>
        <taxon>Neopterygii</taxon>
        <taxon>Teleostei</taxon>
        <taxon>Protacanthopterygii</taxon>
        <taxon>Esociformes</taxon>
        <taxon>Umbridae</taxon>
        <taxon>Umbra</taxon>
    </lineage>
</organism>
<dbReference type="Proteomes" id="UP001557470">
    <property type="component" value="Unassembled WGS sequence"/>
</dbReference>
<protein>
    <recommendedName>
        <fullName evidence="6">Protein FAM161B</fullName>
    </recommendedName>
</protein>
<dbReference type="InterPro" id="IPR051655">
    <property type="entry name" value="FAM161"/>
</dbReference>
<evidence type="ECO:0008006" key="6">
    <source>
        <dbReference type="Google" id="ProtNLM"/>
    </source>
</evidence>
<feature type="region of interest" description="Disordered" evidence="3">
    <location>
        <begin position="565"/>
        <end position="598"/>
    </location>
</feature>
<evidence type="ECO:0000256" key="3">
    <source>
        <dbReference type="SAM" id="MobiDB-lite"/>
    </source>
</evidence>
<accession>A0ABD0WBU5</accession>
<feature type="compositionally biased region" description="Low complexity" evidence="3">
    <location>
        <begin position="144"/>
        <end position="160"/>
    </location>
</feature>
<feature type="compositionally biased region" description="Polar residues" evidence="3">
    <location>
        <begin position="161"/>
        <end position="180"/>
    </location>
</feature>
<dbReference type="PANTHER" id="PTHR21501">
    <property type="entry name" value="PROTEIN FAM-161"/>
    <property type="match status" value="1"/>
</dbReference>
<dbReference type="EMBL" id="JAGEUA010000007">
    <property type="protein sequence ID" value="KAL0969099.1"/>
    <property type="molecule type" value="Genomic_DNA"/>
</dbReference>
<evidence type="ECO:0000256" key="1">
    <source>
        <dbReference type="ARBA" id="ARBA00006663"/>
    </source>
</evidence>
<comment type="caution">
    <text evidence="4">The sequence shown here is derived from an EMBL/GenBank/DDBJ whole genome shotgun (WGS) entry which is preliminary data.</text>
</comment>
<dbReference type="InterPro" id="IPR019579">
    <property type="entry name" value="FAM161A/B"/>
</dbReference>
<keyword evidence="2" id="KW-0175">Coiled coil</keyword>
<feature type="compositionally biased region" description="Acidic residues" evidence="3">
    <location>
        <begin position="574"/>
        <end position="587"/>
    </location>
</feature>
<name>A0ABD0WBU5_UMBPY</name>
<gene>
    <name evidence="4" type="ORF">UPYG_G00222610</name>
</gene>
<dbReference type="AlphaFoldDB" id="A0ABD0WBU5"/>
<proteinExistence type="inferred from homology"/>
<evidence type="ECO:0000313" key="5">
    <source>
        <dbReference type="Proteomes" id="UP001557470"/>
    </source>
</evidence>
<dbReference type="Pfam" id="PF10595">
    <property type="entry name" value="FAM161A_B"/>
    <property type="match status" value="1"/>
</dbReference>
<feature type="compositionally biased region" description="Basic and acidic residues" evidence="3">
    <location>
        <begin position="588"/>
        <end position="598"/>
    </location>
</feature>
<reference evidence="4 5" key="1">
    <citation type="submission" date="2024-06" db="EMBL/GenBank/DDBJ databases">
        <authorList>
            <person name="Pan Q."/>
            <person name="Wen M."/>
            <person name="Jouanno E."/>
            <person name="Zahm M."/>
            <person name="Klopp C."/>
            <person name="Cabau C."/>
            <person name="Louis A."/>
            <person name="Berthelot C."/>
            <person name="Parey E."/>
            <person name="Roest Crollius H."/>
            <person name="Montfort J."/>
            <person name="Robinson-Rechavi M."/>
            <person name="Bouchez O."/>
            <person name="Lampietro C."/>
            <person name="Lopez Roques C."/>
            <person name="Donnadieu C."/>
            <person name="Postlethwait J."/>
            <person name="Bobe J."/>
            <person name="Verreycken H."/>
            <person name="Guiguen Y."/>
        </authorList>
    </citation>
    <scope>NUCLEOTIDE SEQUENCE [LARGE SCALE GENOMIC DNA]</scope>
    <source>
        <strain evidence="4">Up_M1</strain>
        <tissue evidence="4">Testis</tissue>
    </source>
</reference>
<sequence>MHVLRVFVVKQEEVENAPDGYVYFYRAIHASGYRSRVTSADRMQEERVMTDLQDFLEDGLRSELLLQQQLQLMKETHQQQLQETGMRQKEGLERRIQQNSLMSSGVGRTSTDNRKLDKFFSSQSRGLRRSSSMTDLTSGKRSTSKVSQQVRQSMSSVKSSGAWTKTTPQSRSQCLPHQGQTKTELQMRREQEEEMECQRKFHATPVPVHLVLPLYDDMMKVREKERKESCEQRRDFLISTQKPFSFLERDEKKREKLIYMLSTAAQSQKAQAANVRRPIPKAVRDTAVYDNLKEEEMRRKIRIQQRAEEMLRKSTSPIVNQTGNTETRTAQRTKKEVLAFLDQKPSFQPKTNAQVPDFDRLHKAFQREALRKAERNDVTKCQPFHLRTSTTTLRRSRSISEKQQEPTVSSILTRSNSFSGLTSLSSDTLPTYITDAARKRCIAIRMSVMQKETTKQESAEFMRKHRMRSLAMKKTLIVRAKVTDPHISLKEVCHEKIKQHREADQQRMMDYKKELQDIKSRVTVRPFLFEQVSQNKAKADAERIYGDKLRKAGLNEQFVKTKGENFETTQILQSDEDDNGDDQSVESDTEKRDGNGDFAEMFKEVEEDSMNEKHLMIKKVHSVGDSI</sequence>
<comment type="similarity">
    <text evidence="1">Belongs to the FAM161 family.</text>
</comment>